<keyword evidence="4" id="KW-1185">Reference proteome</keyword>
<dbReference type="PANTHER" id="PTHR46558:SF13">
    <property type="entry name" value="HTH-TYPE TRANSCRIPTIONAL REGULATOR IMMR"/>
    <property type="match status" value="1"/>
</dbReference>
<evidence type="ECO:0000313" key="4">
    <source>
        <dbReference type="Proteomes" id="UP000260644"/>
    </source>
</evidence>
<dbReference type="Pfam" id="PF01381">
    <property type="entry name" value="HTH_3"/>
    <property type="match status" value="1"/>
</dbReference>
<reference evidence="3 4" key="1">
    <citation type="submission" date="2018-07" db="EMBL/GenBank/DDBJ databases">
        <title>Chitinophaga K2CV101002-2 sp. nov., isolated from a monsoon evergreen broad-leaved forest soil.</title>
        <authorList>
            <person name="Lv Y."/>
        </authorList>
    </citation>
    <scope>NUCLEOTIDE SEQUENCE [LARGE SCALE GENOMIC DNA]</scope>
    <source>
        <strain evidence="3 4">GDMCC 1.1288</strain>
    </source>
</reference>
<dbReference type="InterPro" id="IPR049639">
    <property type="entry name" value="RstR"/>
</dbReference>
<accession>A0A3E1Y5T3</accession>
<dbReference type="InterPro" id="IPR010982">
    <property type="entry name" value="Lambda_DNA-bd_dom_sf"/>
</dbReference>
<keyword evidence="1" id="KW-0238">DNA-binding</keyword>
<evidence type="ECO:0000256" key="1">
    <source>
        <dbReference type="ARBA" id="ARBA00023125"/>
    </source>
</evidence>
<dbReference type="SMART" id="SM00530">
    <property type="entry name" value="HTH_XRE"/>
    <property type="match status" value="1"/>
</dbReference>
<dbReference type="Gene3D" id="1.10.260.40">
    <property type="entry name" value="lambda repressor-like DNA-binding domains"/>
    <property type="match status" value="1"/>
</dbReference>
<dbReference type="GO" id="GO:0003677">
    <property type="term" value="F:DNA binding"/>
    <property type="evidence" value="ECO:0007669"/>
    <property type="project" value="UniProtKB-KW"/>
</dbReference>
<dbReference type="NCBIfam" id="NF041951">
    <property type="entry name" value="phage_RstR"/>
    <property type="match status" value="1"/>
</dbReference>
<dbReference type="AlphaFoldDB" id="A0A3E1Y5T3"/>
<dbReference type="OrthoDB" id="881869at2"/>
<dbReference type="PANTHER" id="PTHR46558">
    <property type="entry name" value="TRACRIPTIONAL REGULATORY PROTEIN-RELATED-RELATED"/>
    <property type="match status" value="1"/>
</dbReference>
<dbReference type="RefSeq" id="WP_116977647.1">
    <property type="nucleotide sequence ID" value="NZ_QPMM01000011.1"/>
</dbReference>
<comment type="caution">
    <text evidence="3">The sequence shown here is derived from an EMBL/GenBank/DDBJ whole genome shotgun (WGS) entry which is preliminary data.</text>
</comment>
<evidence type="ECO:0000259" key="2">
    <source>
        <dbReference type="PROSITE" id="PS50943"/>
    </source>
</evidence>
<dbReference type="EMBL" id="QPMM01000011">
    <property type="protein sequence ID" value="RFS20085.1"/>
    <property type="molecule type" value="Genomic_DNA"/>
</dbReference>
<dbReference type="CDD" id="cd00093">
    <property type="entry name" value="HTH_XRE"/>
    <property type="match status" value="1"/>
</dbReference>
<gene>
    <name evidence="3" type="ORF">DVR12_20410</name>
</gene>
<feature type="domain" description="HTH cro/C1-type" evidence="2">
    <location>
        <begin position="11"/>
        <end position="61"/>
    </location>
</feature>
<dbReference type="SUPFAM" id="SSF47413">
    <property type="entry name" value="lambda repressor-like DNA-binding domains"/>
    <property type="match status" value="1"/>
</dbReference>
<dbReference type="Proteomes" id="UP000260644">
    <property type="component" value="Unassembled WGS sequence"/>
</dbReference>
<evidence type="ECO:0000313" key="3">
    <source>
        <dbReference type="EMBL" id="RFS20085.1"/>
    </source>
</evidence>
<organism evidence="3 4">
    <name type="scientific">Chitinophaga silvatica</name>
    <dbReference type="NCBI Taxonomy" id="2282649"/>
    <lineage>
        <taxon>Bacteria</taxon>
        <taxon>Pseudomonadati</taxon>
        <taxon>Bacteroidota</taxon>
        <taxon>Chitinophagia</taxon>
        <taxon>Chitinophagales</taxon>
        <taxon>Chitinophagaceae</taxon>
        <taxon>Chitinophaga</taxon>
    </lineage>
</organism>
<name>A0A3E1Y5T3_9BACT</name>
<dbReference type="PROSITE" id="PS50943">
    <property type="entry name" value="HTH_CROC1"/>
    <property type="match status" value="1"/>
</dbReference>
<proteinExistence type="predicted"/>
<protein>
    <submittedName>
        <fullName evidence="3">XRE family transcriptional regulator</fullName>
    </submittedName>
</protein>
<sequence length="115" mass="12749">MSFGERLTLSRKRKNLTQDQLGTAIGTNRDMVGKYERDATVPSIDTAGKMADVLSVSLDYLVRNINPEAETASNLSPLLLGKLENLEKLSIKDQEYLMAVIDAFIAKSKLESIMK</sequence>
<dbReference type="InterPro" id="IPR001387">
    <property type="entry name" value="Cro/C1-type_HTH"/>
</dbReference>